<name>A0A9D1S2J1_9MICC</name>
<feature type="region of interest" description="Disordered" evidence="1">
    <location>
        <begin position="177"/>
        <end position="199"/>
    </location>
</feature>
<organism evidence="2 3">
    <name type="scientific">Candidatus Nesterenkonia stercoripullorum</name>
    <dbReference type="NCBI Taxonomy" id="2838701"/>
    <lineage>
        <taxon>Bacteria</taxon>
        <taxon>Bacillati</taxon>
        <taxon>Actinomycetota</taxon>
        <taxon>Actinomycetes</taxon>
        <taxon>Micrococcales</taxon>
        <taxon>Micrococcaceae</taxon>
        <taxon>Nesterenkonia</taxon>
    </lineage>
</organism>
<evidence type="ECO:0000313" key="2">
    <source>
        <dbReference type="EMBL" id="HIW99600.1"/>
    </source>
</evidence>
<feature type="compositionally biased region" description="Acidic residues" evidence="1">
    <location>
        <begin position="81"/>
        <end position="92"/>
    </location>
</feature>
<gene>
    <name evidence="2" type="ORF">H9871_05600</name>
</gene>
<dbReference type="AlphaFoldDB" id="A0A9D1S2J1"/>
<feature type="region of interest" description="Disordered" evidence="1">
    <location>
        <begin position="1"/>
        <end position="22"/>
    </location>
</feature>
<sequence>GCSTSAPEAVVDDATEAAQSVSAVDDGQLPSWVDGILTTAAASLSSVEVTVPTADGEVQEVAQPALPDSPVDSAPPSDSTPEPDGDWQDWESDGGYVSRAEAEEAAVGNECPIGERNLSPDGLDCQPLSVSFEKHSGMDDRGGEYSEPEEYHGPDIDEWTEADEEAYWEEYGQMKEEMYGPVDPDNPDAPAQPVDDELY</sequence>
<reference evidence="2" key="1">
    <citation type="journal article" date="2021" name="PeerJ">
        <title>Extensive microbial diversity within the chicken gut microbiome revealed by metagenomics and culture.</title>
        <authorList>
            <person name="Gilroy R."/>
            <person name="Ravi A."/>
            <person name="Getino M."/>
            <person name="Pursley I."/>
            <person name="Horton D.L."/>
            <person name="Alikhan N.F."/>
            <person name="Baker D."/>
            <person name="Gharbi K."/>
            <person name="Hall N."/>
            <person name="Watson M."/>
            <person name="Adriaenssens E.M."/>
            <person name="Foster-Nyarko E."/>
            <person name="Jarju S."/>
            <person name="Secka A."/>
            <person name="Antonio M."/>
            <person name="Oren A."/>
            <person name="Chaudhuri R.R."/>
            <person name="La Ragione R."/>
            <person name="Hildebrand F."/>
            <person name="Pallen M.J."/>
        </authorList>
    </citation>
    <scope>NUCLEOTIDE SEQUENCE</scope>
    <source>
        <strain evidence="2">ChiHejej3B27-3195</strain>
    </source>
</reference>
<feature type="compositionally biased region" description="Basic and acidic residues" evidence="1">
    <location>
        <begin position="132"/>
        <end position="155"/>
    </location>
</feature>
<evidence type="ECO:0000256" key="1">
    <source>
        <dbReference type="SAM" id="MobiDB-lite"/>
    </source>
</evidence>
<feature type="region of interest" description="Disordered" evidence="1">
    <location>
        <begin position="54"/>
        <end position="157"/>
    </location>
</feature>
<protein>
    <submittedName>
        <fullName evidence="2">Uncharacterized protein</fullName>
    </submittedName>
</protein>
<proteinExistence type="predicted"/>
<feature type="compositionally biased region" description="Low complexity" evidence="1">
    <location>
        <begin position="64"/>
        <end position="80"/>
    </location>
</feature>
<reference evidence="2" key="2">
    <citation type="submission" date="2021-04" db="EMBL/GenBank/DDBJ databases">
        <authorList>
            <person name="Gilroy R."/>
        </authorList>
    </citation>
    <scope>NUCLEOTIDE SEQUENCE</scope>
    <source>
        <strain evidence="2">ChiHejej3B27-3195</strain>
    </source>
</reference>
<accession>A0A9D1S2J1</accession>
<comment type="caution">
    <text evidence="2">The sequence shown here is derived from an EMBL/GenBank/DDBJ whole genome shotgun (WGS) entry which is preliminary data.</text>
</comment>
<evidence type="ECO:0000313" key="3">
    <source>
        <dbReference type="Proteomes" id="UP000824151"/>
    </source>
</evidence>
<feature type="non-terminal residue" evidence="2">
    <location>
        <position position="1"/>
    </location>
</feature>
<dbReference type="Proteomes" id="UP000824151">
    <property type="component" value="Unassembled WGS sequence"/>
</dbReference>
<dbReference type="EMBL" id="DXGD01000203">
    <property type="protein sequence ID" value="HIW99600.1"/>
    <property type="molecule type" value="Genomic_DNA"/>
</dbReference>